<dbReference type="EMBL" id="PCVG01000015">
    <property type="protein sequence ID" value="PIQ68992.1"/>
    <property type="molecule type" value="Genomic_DNA"/>
</dbReference>
<dbReference type="AlphaFoldDB" id="A0A2H0KCM1"/>
<name>A0A2H0KCM1_9BACT</name>
<organism evidence="1 2">
    <name type="scientific">Candidatus Taylorbacteria bacterium CG11_big_fil_rev_8_21_14_0_20_46_11</name>
    <dbReference type="NCBI Taxonomy" id="1975025"/>
    <lineage>
        <taxon>Bacteria</taxon>
        <taxon>Candidatus Tayloriibacteriota</taxon>
    </lineage>
</organism>
<comment type="caution">
    <text evidence="1">The sequence shown here is derived from an EMBL/GenBank/DDBJ whole genome shotgun (WGS) entry which is preliminary data.</text>
</comment>
<proteinExistence type="predicted"/>
<dbReference type="Proteomes" id="UP000229342">
    <property type="component" value="Unassembled WGS sequence"/>
</dbReference>
<evidence type="ECO:0000313" key="2">
    <source>
        <dbReference type="Proteomes" id="UP000229342"/>
    </source>
</evidence>
<evidence type="ECO:0000313" key="1">
    <source>
        <dbReference type="EMBL" id="PIQ68992.1"/>
    </source>
</evidence>
<gene>
    <name evidence="1" type="ORF">COV91_01195</name>
</gene>
<protein>
    <submittedName>
        <fullName evidence="1">Uncharacterized protein</fullName>
    </submittedName>
</protein>
<accession>A0A2H0KCM1</accession>
<sequence length="150" mass="17278">MNNEEKNLMYANQVCAYGNKPTHRTIPKRTVLGITIQKETLELGYEKYDSAKASVPDDVRVFRTFIRRANIIKAFCTGGLYVTLFLDRFPNVRIFVGNTKFVFCPEITIPVADIWFSGEGTRYEIESRRDEFVTLFFKDTNQLNSTITLG</sequence>
<reference evidence="1 2" key="1">
    <citation type="submission" date="2017-09" db="EMBL/GenBank/DDBJ databases">
        <title>Depth-based differentiation of microbial function through sediment-hosted aquifers and enrichment of novel symbionts in the deep terrestrial subsurface.</title>
        <authorList>
            <person name="Probst A.J."/>
            <person name="Ladd B."/>
            <person name="Jarett J.K."/>
            <person name="Geller-Mcgrath D.E."/>
            <person name="Sieber C.M."/>
            <person name="Emerson J.B."/>
            <person name="Anantharaman K."/>
            <person name="Thomas B.C."/>
            <person name="Malmstrom R."/>
            <person name="Stieglmeier M."/>
            <person name="Klingl A."/>
            <person name="Woyke T."/>
            <person name="Ryan C.M."/>
            <person name="Banfield J.F."/>
        </authorList>
    </citation>
    <scope>NUCLEOTIDE SEQUENCE [LARGE SCALE GENOMIC DNA]</scope>
    <source>
        <strain evidence="1">CG11_big_fil_rev_8_21_14_0_20_46_11</strain>
    </source>
</reference>